<evidence type="ECO:0000313" key="3">
    <source>
        <dbReference type="Proteomes" id="UP000324550"/>
    </source>
</evidence>
<organism evidence="2 3">
    <name type="scientific">Formosa maritima</name>
    <dbReference type="NCBI Taxonomy" id="2592046"/>
    <lineage>
        <taxon>Bacteria</taxon>
        <taxon>Pseudomonadati</taxon>
        <taxon>Bacteroidota</taxon>
        <taxon>Flavobacteriia</taxon>
        <taxon>Flavobacteriales</taxon>
        <taxon>Flavobacteriaceae</taxon>
        <taxon>Formosa</taxon>
    </lineage>
</organism>
<dbReference type="OrthoDB" id="9808507at2"/>
<proteinExistence type="predicted"/>
<gene>
    <name evidence="2" type="ORF">FVF61_05925</name>
</gene>
<dbReference type="Proteomes" id="UP000324550">
    <property type="component" value="Unassembled WGS sequence"/>
</dbReference>
<dbReference type="Gene3D" id="2.40.160.60">
    <property type="entry name" value="Outer membrane protein transport protein (OMPP1/FadL/TodX)"/>
    <property type="match status" value="1"/>
</dbReference>
<protein>
    <submittedName>
        <fullName evidence="2">PorV/PorQ family protein</fullName>
    </submittedName>
</protein>
<feature type="domain" description="Type IX secretion system protein PorV" evidence="1">
    <location>
        <begin position="40"/>
        <end position="140"/>
    </location>
</feature>
<dbReference type="NCBIfam" id="NF033709">
    <property type="entry name" value="PorV_fam"/>
    <property type="match status" value="1"/>
</dbReference>
<dbReference type="SUPFAM" id="SSF56935">
    <property type="entry name" value="Porins"/>
    <property type="match status" value="1"/>
</dbReference>
<evidence type="ECO:0000259" key="1">
    <source>
        <dbReference type="Pfam" id="PF19572"/>
    </source>
</evidence>
<accession>A0A5D0GCD0</accession>
<keyword evidence="3" id="KW-1185">Reference proteome</keyword>
<reference evidence="2 3" key="1">
    <citation type="submission" date="2019-08" db="EMBL/GenBank/DDBJ databases">
        <title>Formosa sediminis sp. nov., isolated from marine sediment.</title>
        <authorList>
            <person name="Cao W.R."/>
        </authorList>
    </citation>
    <scope>NUCLEOTIDE SEQUENCE [LARGE SCALE GENOMIC DNA]</scope>
    <source>
        <strain evidence="2 3">1494</strain>
    </source>
</reference>
<sequence>MLKKYGIFAKINCFLKKTFTTLLFLITVTVFGQAVRKYSNEFMNIGVDAAALGMSNAVTAFSADVNSGYWNPAGLVHLEDKQMALMHSSYFESIANYDYIGFAMPIDDRSSLGISVIRFAVDDILNTTQLIDDEGHINYDRISLFSTADYGVTFSYARKLPLDGFNYGINAKVIRRIIGDFASSWGFGLDAAIQFETRDEWKFGLMARDITTTFNAWAIDEDEFATIQDAVEGQNQELPETTEITIPKLQFGVAKKFIIRYDYSLLAEVDLNIRFEENNDIISTSFASISPALGLEFGYIDMIYLRTGVGNFQNELQLDNEERVSFQPSIGVGFKYKGIQVDYAFTDIGDQSVALYSNVFSLKIDFSIFR</sequence>
<comment type="caution">
    <text evidence="2">The sequence shown here is derived from an EMBL/GenBank/DDBJ whole genome shotgun (WGS) entry which is preliminary data.</text>
</comment>
<name>A0A5D0GCD0_9FLAO</name>
<dbReference type="Pfam" id="PF19572">
    <property type="entry name" value="PorV"/>
    <property type="match status" value="1"/>
</dbReference>
<evidence type="ECO:0000313" key="2">
    <source>
        <dbReference type="EMBL" id="TYA56673.1"/>
    </source>
</evidence>
<dbReference type="EMBL" id="VSFC01000030">
    <property type="protein sequence ID" value="TYA56673.1"/>
    <property type="molecule type" value="Genomic_DNA"/>
</dbReference>
<dbReference type="InterPro" id="IPR045741">
    <property type="entry name" value="PorV"/>
</dbReference>
<dbReference type="AlphaFoldDB" id="A0A5D0GCD0"/>